<dbReference type="Pfam" id="PF00651">
    <property type="entry name" value="BTB"/>
    <property type="match status" value="1"/>
</dbReference>
<dbReference type="SUPFAM" id="SSF54695">
    <property type="entry name" value="POZ domain"/>
    <property type="match status" value="1"/>
</dbReference>
<sequence length="661" mass="75674">MSSMLIMLSDNNSNPIAASTIIANQINVVNEESKNVVEEQNGLLNNFPASPKTASPQKITSMTTSTSSVNNKDEHYDVLIRVGEQPDVKKFIANSKLLSSRCNYFRTALSSNWARKEDDVFIIEKPNIKPKVFEVILRYICSGFIDWKALEGEDFLGIWLAADEFMLDELEKQVRELFETKSEMLKTNFMSIVRFVYQNDVLDRFRSNCVDIINTTTWFQDSHNFETLEESVFQSLLTEEENYVHDGVIWNLLILWASSSKKPILNTNKVTEWTDTEFALLKNRIDHFIPFIKFSLISRNDFYSYILPYRRILPVDTTNNAALQYYLYCLDEDGNPKPDVLRPHVILDDSKIINHTHVAMIGRWIDTGREKEISTQDSCSNSVISVEDNLSLNEDQEILPSSTTVASSMEVTKNSTSRNEDKGSTKLSWKQASLKKLWTLRKNRRPVYQNESSTTTTSMTATTKKENNNNERLQAFSSSLDAKNISSRTPLLKHSSTSSIYYSSPQAFTYNFKLIYRGSRDGFDIESYNNKCSEQGATVVVTTMSHSRIILGGYYPINTKSEYPYEVTVCSPDAFIFSFGEGDNPEEDAILSRVLKKYSQYAICRTFQGPGFGKDLGIRLAYKDLPKKIVCNQEYYEKKIVVPNEFTFDDIEVFKIIKEEA</sequence>
<feature type="domain" description="TLDc" evidence="3">
    <location>
        <begin position="490"/>
        <end position="661"/>
    </location>
</feature>
<dbReference type="PROSITE" id="PS50097">
    <property type="entry name" value="BTB"/>
    <property type="match status" value="1"/>
</dbReference>
<feature type="compositionally biased region" description="Polar residues" evidence="1">
    <location>
        <begin position="47"/>
        <end position="59"/>
    </location>
</feature>
<dbReference type="InterPro" id="IPR000210">
    <property type="entry name" value="BTB/POZ_dom"/>
</dbReference>
<evidence type="ECO:0000313" key="5">
    <source>
        <dbReference type="Proteomes" id="UP000265703"/>
    </source>
</evidence>
<dbReference type="InterPro" id="IPR051481">
    <property type="entry name" value="BTB-POZ/Galectin-3-binding"/>
</dbReference>
<dbReference type="InterPro" id="IPR006571">
    <property type="entry name" value="TLDc_dom"/>
</dbReference>
<dbReference type="PROSITE" id="PS51886">
    <property type="entry name" value="TLDC"/>
    <property type="match status" value="1"/>
</dbReference>
<accession>A0A397T1F2</accession>
<proteinExistence type="predicted"/>
<evidence type="ECO:0000313" key="4">
    <source>
        <dbReference type="EMBL" id="RIA92148.1"/>
    </source>
</evidence>
<feature type="compositionally biased region" description="Low complexity" evidence="1">
    <location>
        <begin position="452"/>
        <end position="462"/>
    </location>
</feature>
<feature type="region of interest" description="Disordered" evidence="1">
    <location>
        <begin position="446"/>
        <end position="470"/>
    </location>
</feature>
<evidence type="ECO:0000259" key="3">
    <source>
        <dbReference type="PROSITE" id="PS51886"/>
    </source>
</evidence>
<evidence type="ECO:0008006" key="6">
    <source>
        <dbReference type="Google" id="ProtNLM"/>
    </source>
</evidence>
<dbReference type="PANTHER" id="PTHR24410:SF23">
    <property type="entry name" value="BTB DOMAIN-CONTAINING PROTEIN-RELATED"/>
    <property type="match status" value="1"/>
</dbReference>
<dbReference type="Pfam" id="PF07534">
    <property type="entry name" value="TLD"/>
    <property type="match status" value="1"/>
</dbReference>
<name>A0A397T1F2_9GLOM</name>
<keyword evidence="5" id="KW-1185">Reference proteome</keyword>
<dbReference type="InterPro" id="IPR011333">
    <property type="entry name" value="SKP1/BTB/POZ_sf"/>
</dbReference>
<feature type="compositionally biased region" description="Polar residues" evidence="1">
    <location>
        <begin position="401"/>
        <end position="417"/>
    </location>
</feature>
<evidence type="ECO:0000259" key="2">
    <source>
        <dbReference type="PROSITE" id="PS50097"/>
    </source>
</evidence>
<feature type="region of interest" description="Disordered" evidence="1">
    <location>
        <begin position="47"/>
        <end position="68"/>
    </location>
</feature>
<protein>
    <recommendedName>
        <fullName evidence="6">BTB domain-containing protein</fullName>
    </recommendedName>
</protein>
<feature type="region of interest" description="Disordered" evidence="1">
    <location>
        <begin position="401"/>
        <end position="426"/>
    </location>
</feature>
<feature type="domain" description="BTB" evidence="2">
    <location>
        <begin position="76"/>
        <end position="149"/>
    </location>
</feature>
<reference evidence="4 5" key="1">
    <citation type="submission" date="2018-06" db="EMBL/GenBank/DDBJ databases">
        <title>Comparative genomics reveals the genomic features of Rhizophagus irregularis, R. cerebriforme, R. diaphanum and Gigaspora rosea, and their symbiotic lifestyle signature.</title>
        <authorList>
            <person name="Morin E."/>
            <person name="San Clemente H."/>
            <person name="Chen E.C.H."/>
            <person name="De La Providencia I."/>
            <person name="Hainaut M."/>
            <person name="Kuo A."/>
            <person name="Kohler A."/>
            <person name="Murat C."/>
            <person name="Tang N."/>
            <person name="Roy S."/>
            <person name="Loubradou J."/>
            <person name="Henrissat B."/>
            <person name="Grigoriev I.V."/>
            <person name="Corradi N."/>
            <person name="Roux C."/>
            <person name="Martin F.M."/>
        </authorList>
    </citation>
    <scope>NUCLEOTIDE SEQUENCE [LARGE SCALE GENOMIC DNA]</scope>
    <source>
        <strain evidence="4 5">DAOM 227022</strain>
    </source>
</reference>
<dbReference type="OrthoDB" id="2413077at2759"/>
<dbReference type="CDD" id="cd18186">
    <property type="entry name" value="BTB_POZ_ZBTB_KLHL-like"/>
    <property type="match status" value="1"/>
</dbReference>
<dbReference type="PANTHER" id="PTHR24410">
    <property type="entry name" value="HL07962P-RELATED"/>
    <property type="match status" value="1"/>
</dbReference>
<comment type="caution">
    <text evidence="4">The sequence shown here is derived from an EMBL/GenBank/DDBJ whole genome shotgun (WGS) entry which is preliminary data.</text>
</comment>
<dbReference type="Proteomes" id="UP000265703">
    <property type="component" value="Unassembled WGS sequence"/>
</dbReference>
<dbReference type="AlphaFoldDB" id="A0A397T1F2"/>
<gene>
    <name evidence="4" type="ORF">C1645_804834</name>
</gene>
<evidence type="ECO:0000256" key="1">
    <source>
        <dbReference type="SAM" id="MobiDB-lite"/>
    </source>
</evidence>
<organism evidence="4 5">
    <name type="scientific">Glomus cerebriforme</name>
    <dbReference type="NCBI Taxonomy" id="658196"/>
    <lineage>
        <taxon>Eukaryota</taxon>
        <taxon>Fungi</taxon>
        <taxon>Fungi incertae sedis</taxon>
        <taxon>Mucoromycota</taxon>
        <taxon>Glomeromycotina</taxon>
        <taxon>Glomeromycetes</taxon>
        <taxon>Glomerales</taxon>
        <taxon>Glomeraceae</taxon>
        <taxon>Glomus</taxon>
    </lineage>
</organism>
<dbReference type="EMBL" id="QKYT01000134">
    <property type="protein sequence ID" value="RIA92148.1"/>
    <property type="molecule type" value="Genomic_DNA"/>
</dbReference>
<dbReference type="Gene3D" id="3.30.710.10">
    <property type="entry name" value="Potassium Channel Kv1.1, Chain A"/>
    <property type="match status" value="1"/>
</dbReference>